<dbReference type="InterPro" id="IPR051207">
    <property type="entry name" value="ComplexI_NDUFA9_subunit"/>
</dbReference>
<dbReference type="PANTHER" id="PTHR12126:SF11">
    <property type="entry name" value="NADH DEHYDROGENASE [UBIQUINONE] 1 ALPHA SUBCOMPLEX SUBUNIT 9, MITOCHONDRIAL"/>
    <property type="match status" value="1"/>
</dbReference>
<dbReference type="InterPro" id="IPR001509">
    <property type="entry name" value="Epimerase_deHydtase"/>
</dbReference>
<accession>A0ABY3R5P2</accession>
<dbReference type="InterPro" id="IPR025695">
    <property type="entry name" value="DoxX-like"/>
</dbReference>
<evidence type="ECO:0000313" key="4">
    <source>
        <dbReference type="Proteomes" id="UP001431010"/>
    </source>
</evidence>
<keyword evidence="1" id="KW-0812">Transmembrane</keyword>
<proteinExistence type="predicted"/>
<evidence type="ECO:0000259" key="2">
    <source>
        <dbReference type="Pfam" id="PF01370"/>
    </source>
</evidence>
<dbReference type="EMBL" id="CP088156">
    <property type="protein sequence ID" value="UFZ02043.1"/>
    <property type="molecule type" value="Genomic_DNA"/>
</dbReference>
<dbReference type="Pfam" id="PF13781">
    <property type="entry name" value="DoxX_3"/>
    <property type="match status" value="1"/>
</dbReference>
<reference evidence="3" key="1">
    <citation type="journal article" date="2024" name="Antonie Van Leeuwenhoek">
        <title>Bradyrhizobium ontarionense sp. nov., a novel bacterial symbiont isolated from Aeschynomene indica (Indian jointvetch), harbours photosynthesis, nitrogen fixation and nitrous oxide (N2O) reductase genes.</title>
        <authorList>
            <person name="Bromfield E.S.P."/>
            <person name="Cloutier S."/>
        </authorList>
    </citation>
    <scope>NUCLEOTIDE SEQUENCE</scope>
    <source>
        <strain evidence="3">A19</strain>
    </source>
</reference>
<keyword evidence="4" id="KW-1185">Reference proteome</keyword>
<evidence type="ECO:0000313" key="3">
    <source>
        <dbReference type="EMBL" id="UFZ02043.1"/>
    </source>
</evidence>
<dbReference type="Gene3D" id="3.40.50.720">
    <property type="entry name" value="NAD(P)-binding Rossmann-like Domain"/>
    <property type="match status" value="1"/>
</dbReference>
<dbReference type="PANTHER" id="PTHR12126">
    <property type="entry name" value="NADH-UBIQUINONE OXIDOREDUCTASE 39 KDA SUBUNIT-RELATED"/>
    <property type="match status" value="1"/>
</dbReference>
<feature type="transmembrane region" description="Helical" evidence="1">
    <location>
        <begin position="392"/>
        <end position="412"/>
    </location>
</feature>
<feature type="transmembrane region" description="Helical" evidence="1">
    <location>
        <begin position="322"/>
        <end position="346"/>
    </location>
</feature>
<dbReference type="RefSeq" id="WP_231317836.1">
    <property type="nucleotide sequence ID" value="NZ_CP088156.1"/>
</dbReference>
<evidence type="ECO:0000256" key="1">
    <source>
        <dbReference type="SAM" id="Phobius"/>
    </source>
</evidence>
<organism evidence="3 4">
    <name type="scientific">Bradyrhizobium ontarionense</name>
    <dbReference type="NCBI Taxonomy" id="2898149"/>
    <lineage>
        <taxon>Bacteria</taxon>
        <taxon>Pseudomonadati</taxon>
        <taxon>Pseudomonadota</taxon>
        <taxon>Alphaproteobacteria</taxon>
        <taxon>Hyphomicrobiales</taxon>
        <taxon>Nitrobacteraceae</taxon>
        <taxon>Bradyrhizobium</taxon>
    </lineage>
</organism>
<dbReference type="SUPFAM" id="SSF51735">
    <property type="entry name" value="NAD(P)-binding Rossmann-fold domains"/>
    <property type="match status" value="1"/>
</dbReference>
<keyword evidence="1" id="KW-0472">Membrane</keyword>
<dbReference type="InterPro" id="IPR036291">
    <property type="entry name" value="NAD(P)-bd_dom_sf"/>
</dbReference>
<gene>
    <name evidence="3" type="ORF">LQG66_22360</name>
</gene>
<keyword evidence="1" id="KW-1133">Transmembrane helix</keyword>
<dbReference type="Proteomes" id="UP001431010">
    <property type="component" value="Chromosome"/>
</dbReference>
<protein>
    <submittedName>
        <fullName evidence="3">SDR family oxidoreductase</fullName>
    </submittedName>
</protein>
<feature type="transmembrane region" description="Helical" evidence="1">
    <location>
        <begin position="418"/>
        <end position="439"/>
    </location>
</feature>
<feature type="domain" description="NAD-dependent epimerase/dehydratase" evidence="2">
    <location>
        <begin position="9"/>
        <end position="160"/>
    </location>
</feature>
<sequence length="442" mass="46277">MTAAASPRILVLGASGLIGRYVTDDLRRRGFATVGVARAFSGSQRVSALDIELPIMVLDIAALAQLIRTHEIDVVVNCLGVLQDGPGSDTNSVHRDFVARLLEAIATCGHSVRLIHLSIPGTADEDRTAFATTKRAAERLIASSGIASAILRPGFVIAPSAYGGSAMVRALAALPFDLPAKDAATPFQPVAVGDIAATIAWLATRPIDDEATRAVSWDLMQPQPVTLGDVIGAFRRSLGTADGPRIAVPVPLINLGALAGDLSNRLGWLPPMRTTAIAELRRGVSGDPTPWIALTGITPTTLAAAVGAHGAAIQDKWFARLFLIKALIIASLALFWIASGAIALLISFPATTAILTTRGWPESFAVPFAAITSMMDISIGVLIAFRRTAAFGLAAGMFVSLGYMIGCALFTPDLWLEPLGALVKTGPAIVLMLVALLTLDNR</sequence>
<feature type="transmembrane region" description="Helical" evidence="1">
    <location>
        <begin position="291"/>
        <end position="310"/>
    </location>
</feature>
<name>A0ABY3R5P2_9BRAD</name>
<dbReference type="Pfam" id="PF01370">
    <property type="entry name" value="Epimerase"/>
    <property type="match status" value="1"/>
</dbReference>
<feature type="transmembrane region" description="Helical" evidence="1">
    <location>
        <begin position="366"/>
        <end position="385"/>
    </location>
</feature>